<dbReference type="SUPFAM" id="SSF52540">
    <property type="entry name" value="P-loop containing nucleoside triphosphate hydrolases"/>
    <property type="match status" value="1"/>
</dbReference>
<evidence type="ECO:0000259" key="4">
    <source>
        <dbReference type="SMART" id="SM00382"/>
    </source>
</evidence>
<dbReference type="Pfam" id="PF18335">
    <property type="entry name" value="SH3_13"/>
    <property type="match status" value="1"/>
</dbReference>
<dbReference type="OrthoDB" id="9803432at2"/>
<keyword evidence="3" id="KW-0378">Hydrolase</keyword>
<dbReference type="GO" id="GO:0043139">
    <property type="term" value="F:5'-3' DNA helicase activity"/>
    <property type="evidence" value="ECO:0007669"/>
    <property type="project" value="UniProtKB-UniRule"/>
</dbReference>
<dbReference type="InterPro" id="IPR041451">
    <property type="entry name" value="RecD2_SH13"/>
</dbReference>
<dbReference type="InterPro" id="IPR055446">
    <property type="entry name" value="RecD2_N_OB"/>
</dbReference>
<keyword evidence="1 3" id="KW-0547">Nucleotide-binding</keyword>
<dbReference type="GO" id="GO:0005524">
    <property type="term" value="F:ATP binding"/>
    <property type="evidence" value="ECO:0007669"/>
    <property type="project" value="UniProtKB-UniRule"/>
</dbReference>
<evidence type="ECO:0000256" key="2">
    <source>
        <dbReference type="ARBA" id="ARBA00022840"/>
    </source>
</evidence>
<dbReference type="SMART" id="SM00382">
    <property type="entry name" value="AAA"/>
    <property type="match status" value="1"/>
</dbReference>
<comment type="similarity">
    <text evidence="3">Belongs to the RecD family. RecD2 subfamily.</text>
</comment>
<dbReference type="EC" id="5.6.2.3" evidence="3"/>
<dbReference type="GO" id="GO:0006310">
    <property type="term" value="P:DNA recombination"/>
    <property type="evidence" value="ECO:0007669"/>
    <property type="project" value="InterPro"/>
</dbReference>
<dbReference type="GO" id="GO:0003677">
    <property type="term" value="F:DNA binding"/>
    <property type="evidence" value="ECO:0007669"/>
    <property type="project" value="UniProtKB-UniRule"/>
</dbReference>
<dbReference type="Gene3D" id="3.40.50.300">
    <property type="entry name" value="P-loop containing nucleotide triphosphate hydrolases"/>
    <property type="match status" value="2"/>
</dbReference>
<dbReference type="Pfam" id="PF13245">
    <property type="entry name" value="AAA_19"/>
    <property type="match status" value="1"/>
</dbReference>
<dbReference type="InterPro" id="IPR027417">
    <property type="entry name" value="P-loop_NTPase"/>
</dbReference>
<dbReference type="InterPro" id="IPR006345">
    <property type="entry name" value="RecD2"/>
</dbReference>
<accession>A0A401LAA5</accession>
<dbReference type="CDD" id="cd17933">
    <property type="entry name" value="DEXSc_RecD-like"/>
    <property type="match status" value="1"/>
</dbReference>
<comment type="catalytic activity">
    <reaction evidence="3">
        <text>ATP + H2O = ADP + phosphate + H(+)</text>
        <dbReference type="Rhea" id="RHEA:13065"/>
        <dbReference type="ChEBI" id="CHEBI:15377"/>
        <dbReference type="ChEBI" id="CHEBI:15378"/>
        <dbReference type="ChEBI" id="CHEBI:30616"/>
        <dbReference type="ChEBI" id="CHEBI:43474"/>
        <dbReference type="ChEBI" id="CHEBI:456216"/>
        <dbReference type="EC" id="5.6.2.3"/>
    </reaction>
</comment>
<sequence length="772" mass="86586">MNDKVMVWNGQNKEACITSPKNVLLALYEKTIYRNDGNGFCILGMTSEDEEIPEEARNGYYKDNKIHFSVKGYYLPTVHDVMLELAGAWEKSKYGLQFSVDSFSEVIPKTKNGIAAYLSSGLIKGIGKATADLIVAKFGMDTLDIIEKEPKRLLEIKRISEKKLKQIMDSYESSKGLQEIMTFLAPYGVTPNKAKKIQERFGSRSIDVIRNSPYLLCEISGFGFRTVDEIARNINFKPSDPLRLEGGISFVLEEAKDSGDLFLQRAGLLERATELLTERIPQGSVTEKMIQKTLSEMCSFGKLYADQERIYLPQLFHYEEQAAKCIAKLLIRKPESYPQLDEFLQEAQRDSRILLSEKQAEAVRMCMENSFSVITGGPGTGKTTVLKTILAVYEKLQPGKEILLTAPTGRVARRMAESTGFPSASTLHSALGLMSEEMNYDEETVMRADFIIVDETSMMDMQLAYYLLNSLGTGAKLLFVGDVNQLPSVGAGNVLNEVIASGIVPTTVLDMVFRQKDTSRIPLNAHSIQAGETKLLYGEDFIFLPAENAEDAANIIKNEYRKQVAEFGLEQTQVLTPFRVKSEAGAVMLNQSLREIVNPCVDKRLEASLGNRRIRYKDKVMQTKNMNEVSNGDIGFVSMIDQEDECPVTITFSDNRVKTYGTDELNCIDLAYAMTIHKSQGGEFGCVIIPVLSMFYVMLQRALIYTAITRAKKKVILVGQKRALFTAIHRNDAIKRNTVLGMRIQNEVVKLKQKKGKKTVKRKKEEGEQMTL</sequence>
<dbReference type="CDD" id="cd18809">
    <property type="entry name" value="SF1_C_RecD"/>
    <property type="match status" value="1"/>
</dbReference>
<keyword evidence="3" id="KW-0413">Isomerase</keyword>
<name>A0A401LAA5_9FIRM</name>
<dbReference type="SUPFAM" id="SSF47781">
    <property type="entry name" value="RuvA domain 2-like"/>
    <property type="match status" value="1"/>
</dbReference>
<dbReference type="Pfam" id="PF13538">
    <property type="entry name" value="UvrD_C_2"/>
    <property type="match status" value="1"/>
</dbReference>
<dbReference type="GO" id="GO:0016887">
    <property type="term" value="F:ATP hydrolysis activity"/>
    <property type="evidence" value="ECO:0007669"/>
    <property type="project" value="RHEA"/>
</dbReference>
<dbReference type="GO" id="GO:0017116">
    <property type="term" value="F:single-stranded DNA helicase activity"/>
    <property type="evidence" value="ECO:0007669"/>
    <property type="project" value="TreeGrafter"/>
</dbReference>
<dbReference type="InterPro" id="IPR027785">
    <property type="entry name" value="UvrD-like_helicase_C"/>
</dbReference>
<dbReference type="InterPro" id="IPR050534">
    <property type="entry name" value="Coronavir_polyprotein_1ab"/>
</dbReference>
<dbReference type="EMBL" id="BHVZ01000001">
    <property type="protein sequence ID" value="GCB28449.1"/>
    <property type="molecule type" value="Genomic_DNA"/>
</dbReference>
<dbReference type="NCBIfam" id="TIGR01448">
    <property type="entry name" value="recD_rel"/>
    <property type="match status" value="1"/>
</dbReference>
<dbReference type="Proteomes" id="UP000287361">
    <property type="component" value="Unassembled WGS sequence"/>
</dbReference>
<keyword evidence="2 3" id="KW-0067">ATP-binding</keyword>
<feature type="binding site" evidence="3">
    <location>
        <begin position="379"/>
        <end position="383"/>
    </location>
    <ligand>
        <name>ATP</name>
        <dbReference type="ChEBI" id="CHEBI:30616"/>
    </ligand>
</feature>
<gene>
    <name evidence="5" type="primary">recD2_1</name>
    <name evidence="3" type="synonym">recD2</name>
    <name evidence="5" type="ORF">KGMB03357_01100</name>
</gene>
<protein>
    <recommendedName>
        <fullName evidence="3">ATP-dependent RecD2 DNA helicase</fullName>
        <ecNumber evidence="3">5.6.2.3</ecNumber>
    </recommendedName>
    <alternativeName>
        <fullName evidence="3">DNA 5'-3' helicase subunit RecD2</fullName>
    </alternativeName>
</protein>
<evidence type="ECO:0000256" key="3">
    <source>
        <dbReference type="HAMAP-Rule" id="MF_01488"/>
    </source>
</evidence>
<dbReference type="Pfam" id="PF14520">
    <property type="entry name" value="HHH_5"/>
    <property type="match status" value="1"/>
</dbReference>
<dbReference type="Pfam" id="PF23139">
    <property type="entry name" value="OB_YrrC"/>
    <property type="match status" value="1"/>
</dbReference>
<dbReference type="HAMAP" id="MF_01488">
    <property type="entry name" value="RecD2"/>
    <property type="match status" value="1"/>
</dbReference>
<organism evidence="5 6">
    <name type="scientific">Anaerotignum faecicola</name>
    <dbReference type="NCBI Taxonomy" id="2358141"/>
    <lineage>
        <taxon>Bacteria</taxon>
        <taxon>Bacillati</taxon>
        <taxon>Bacillota</taxon>
        <taxon>Clostridia</taxon>
        <taxon>Lachnospirales</taxon>
        <taxon>Anaerotignaceae</taxon>
        <taxon>Anaerotignum</taxon>
    </lineage>
</organism>
<keyword evidence="3" id="KW-0238">DNA-binding</keyword>
<dbReference type="InterPro" id="IPR003593">
    <property type="entry name" value="AAA+_ATPase"/>
</dbReference>
<dbReference type="GO" id="GO:0009338">
    <property type="term" value="C:exodeoxyribonuclease V complex"/>
    <property type="evidence" value="ECO:0007669"/>
    <property type="project" value="TreeGrafter"/>
</dbReference>
<dbReference type="Pfam" id="PF14490">
    <property type="entry name" value="HHH_RecD2"/>
    <property type="match status" value="1"/>
</dbReference>
<dbReference type="PANTHER" id="PTHR43788">
    <property type="entry name" value="DNA2/NAM7 HELICASE FAMILY MEMBER"/>
    <property type="match status" value="1"/>
</dbReference>
<dbReference type="AlphaFoldDB" id="A0A401LAA5"/>
<keyword evidence="6" id="KW-1185">Reference proteome</keyword>
<dbReference type="Gene3D" id="1.10.150.20">
    <property type="entry name" value="5' to 3' exonuclease, C-terminal subdomain"/>
    <property type="match status" value="1"/>
</dbReference>
<proteinExistence type="inferred from homology"/>
<dbReference type="PANTHER" id="PTHR43788:SF6">
    <property type="entry name" value="DNA HELICASE B"/>
    <property type="match status" value="1"/>
</dbReference>
<feature type="domain" description="AAA+ ATPase" evidence="4">
    <location>
        <begin position="368"/>
        <end position="611"/>
    </location>
</feature>
<reference evidence="5 6" key="1">
    <citation type="submission" date="2018-10" db="EMBL/GenBank/DDBJ databases">
        <title>Draft Genome Sequence of Anaerotignum sp. KCTC 15736.</title>
        <authorList>
            <person name="Choi S.H."/>
            <person name="Kim J.S."/>
            <person name="Kang S.W."/>
            <person name="Lee J.S."/>
            <person name="Park S.H."/>
        </authorList>
    </citation>
    <scope>NUCLEOTIDE SEQUENCE [LARGE SCALE GENOMIC DNA]</scope>
    <source>
        <strain evidence="5 6">KCTC 15736</strain>
    </source>
</reference>
<keyword evidence="3 5" id="KW-0347">Helicase</keyword>
<dbReference type="InterPro" id="IPR029493">
    <property type="entry name" value="RecD2-like_HHH"/>
</dbReference>
<evidence type="ECO:0000313" key="6">
    <source>
        <dbReference type="Proteomes" id="UP000287361"/>
    </source>
</evidence>
<evidence type="ECO:0000256" key="1">
    <source>
        <dbReference type="ARBA" id="ARBA00022741"/>
    </source>
</evidence>
<dbReference type="Gene3D" id="2.30.30.940">
    <property type="match status" value="1"/>
</dbReference>
<dbReference type="Gene3D" id="1.10.10.2220">
    <property type="match status" value="1"/>
</dbReference>
<evidence type="ECO:0000313" key="5">
    <source>
        <dbReference type="EMBL" id="GCB28449.1"/>
    </source>
</evidence>
<comment type="caution">
    <text evidence="5">The sequence shown here is derived from an EMBL/GenBank/DDBJ whole genome shotgun (WGS) entry which is preliminary data.</text>
</comment>
<comment type="function">
    <text evidence="3">DNA-dependent ATPase and ATP-dependent 5'-3' DNA helicase. Has no activity on blunt DNA or DNA with 3'-overhangs, requires at least 10 bases of 5'-ssDNA for helicase activity.</text>
</comment>
<dbReference type="InterPro" id="IPR010994">
    <property type="entry name" value="RuvA_2-like"/>
</dbReference>